<feature type="transmembrane region" description="Helical" evidence="2">
    <location>
        <begin position="178"/>
        <end position="201"/>
    </location>
</feature>
<keyword evidence="2" id="KW-0812">Transmembrane</keyword>
<keyword evidence="2" id="KW-1133">Transmembrane helix</keyword>
<keyword evidence="2" id="KW-0472">Membrane</keyword>
<proteinExistence type="predicted"/>
<organism evidence="3 4">
    <name type="scientific">Paractinoplanes deccanensis</name>
    <dbReference type="NCBI Taxonomy" id="113561"/>
    <lineage>
        <taxon>Bacteria</taxon>
        <taxon>Bacillati</taxon>
        <taxon>Actinomycetota</taxon>
        <taxon>Actinomycetes</taxon>
        <taxon>Micromonosporales</taxon>
        <taxon>Micromonosporaceae</taxon>
        <taxon>Paractinoplanes</taxon>
    </lineage>
</organism>
<gene>
    <name evidence="3" type="ORF">Ade02nite_59390</name>
</gene>
<protein>
    <recommendedName>
        <fullName evidence="5">Polysaccharide chain length determinant N-terminal domain-containing protein</fullName>
    </recommendedName>
</protein>
<name>A0ABQ3YBE4_9ACTN</name>
<evidence type="ECO:0000313" key="3">
    <source>
        <dbReference type="EMBL" id="GID77298.1"/>
    </source>
</evidence>
<comment type="caution">
    <text evidence="3">The sequence shown here is derived from an EMBL/GenBank/DDBJ whole genome shotgun (WGS) entry which is preliminary data.</text>
</comment>
<sequence>MDFWDLTKLLFRRWWVSVPLLSVTLAGTVAAAMLIEPDYVATSYVQLIPPSTSIREPESKGKVKIVRNPWLDTGLNSLAKASLLTVQDAKVAEQLDAVGFSQNYTITLDNQLPILTFEVVGVSRDQASKTTDELVKRFEASNLALQKEFNAPSEQMVSTRRLDMGDNITLSTSKTKRALVAIFGSGLLIAVASTVAVDAILRRRRRKQTTGDETPAEEPQERPGVPASFRIPARAATGERRSGDVTPAAVRIAPNLEETARLQRPGEAGGDSVGESTIVLPSSWVKQNGRAKPR</sequence>
<evidence type="ECO:0000256" key="1">
    <source>
        <dbReference type="SAM" id="MobiDB-lite"/>
    </source>
</evidence>
<evidence type="ECO:0000313" key="4">
    <source>
        <dbReference type="Proteomes" id="UP000609879"/>
    </source>
</evidence>
<keyword evidence="4" id="KW-1185">Reference proteome</keyword>
<evidence type="ECO:0008006" key="5">
    <source>
        <dbReference type="Google" id="ProtNLM"/>
    </source>
</evidence>
<accession>A0ABQ3YBE4</accession>
<evidence type="ECO:0000256" key="2">
    <source>
        <dbReference type="SAM" id="Phobius"/>
    </source>
</evidence>
<dbReference type="Proteomes" id="UP000609879">
    <property type="component" value="Unassembled WGS sequence"/>
</dbReference>
<feature type="region of interest" description="Disordered" evidence="1">
    <location>
        <begin position="206"/>
        <end position="294"/>
    </location>
</feature>
<dbReference type="EMBL" id="BOMI01000117">
    <property type="protein sequence ID" value="GID77298.1"/>
    <property type="molecule type" value="Genomic_DNA"/>
</dbReference>
<reference evidence="3 4" key="1">
    <citation type="submission" date="2021-01" db="EMBL/GenBank/DDBJ databases">
        <title>Whole genome shotgun sequence of Actinoplanes deccanensis NBRC 13994.</title>
        <authorList>
            <person name="Komaki H."/>
            <person name="Tamura T."/>
        </authorList>
    </citation>
    <scope>NUCLEOTIDE SEQUENCE [LARGE SCALE GENOMIC DNA]</scope>
    <source>
        <strain evidence="3 4">NBRC 13994</strain>
    </source>
</reference>